<organism evidence="1 2">
    <name type="scientific">Candidatus Zambryskibacteria bacterium RIFCSPHIGHO2_02_38_10.5</name>
    <dbReference type="NCBI Taxonomy" id="1802742"/>
    <lineage>
        <taxon>Bacteria</taxon>
        <taxon>Candidatus Zambryskiibacteriota</taxon>
    </lineage>
</organism>
<sequence length="61" mass="6890">MSAPPTPPAEEKKKGKENFWFLLPRPKGADEARRLVFTRIVLVKSSDFVQETQPAYVKSGD</sequence>
<evidence type="ECO:0000313" key="1">
    <source>
        <dbReference type="EMBL" id="OHA93601.1"/>
    </source>
</evidence>
<proteinExistence type="predicted"/>
<gene>
    <name evidence="1" type="ORF">A2W58_01595</name>
</gene>
<dbReference type="Proteomes" id="UP000179264">
    <property type="component" value="Unassembled WGS sequence"/>
</dbReference>
<name>A0A1G2TAF6_9BACT</name>
<dbReference type="EMBL" id="MHVL01000016">
    <property type="protein sequence ID" value="OHA93601.1"/>
    <property type="molecule type" value="Genomic_DNA"/>
</dbReference>
<comment type="caution">
    <text evidence="1">The sequence shown here is derived from an EMBL/GenBank/DDBJ whole genome shotgun (WGS) entry which is preliminary data.</text>
</comment>
<accession>A0A1G2TAF6</accession>
<reference evidence="1 2" key="1">
    <citation type="journal article" date="2016" name="Nat. Commun.">
        <title>Thousands of microbial genomes shed light on interconnected biogeochemical processes in an aquifer system.</title>
        <authorList>
            <person name="Anantharaman K."/>
            <person name="Brown C.T."/>
            <person name="Hug L.A."/>
            <person name="Sharon I."/>
            <person name="Castelle C.J."/>
            <person name="Probst A.J."/>
            <person name="Thomas B.C."/>
            <person name="Singh A."/>
            <person name="Wilkins M.J."/>
            <person name="Karaoz U."/>
            <person name="Brodie E.L."/>
            <person name="Williams K.H."/>
            <person name="Hubbard S.S."/>
            <person name="Banfield J.F."/>
        </authorList>
    </citation>
    <scope>NUCLEOTIDE SEQUENCE [LARGE SCALE GENOMIC DNA]</scope>
</reference>
<evidence type="ECO:0000313" key="2">
    <source>
        <dbReference type="Proteomes" id="UP000179264"/>
    </source>
</evidence>
<protein>
    <submittedName>
        <fullName evidence="1">Uncharacterized protein</fullName>
    </submittedName>
</protein>
<dbReference type="AlphaFoldDB" id="A0A1G2TAF6"/>